<reference evidence="12" key="1">
    <citation type="submission" date="2025-08" db="UniProtKB">
        <authorList>
            <consortium name="RefSeq"/>
        </authorList>
    </citation>
    <scope>IDENTIFICATION</scope>
    <source>
        <tissue evidence="12">Blood</tissue>
    </source>
</reference>
<evidence type="ECO:0000313" key="12">
    <source>
        <dbReference type="RefSeq" id="XP_060537693.1"/>
    </source>
</evidence>
<dbReference type="PROSITE" id="PS00237">
    <property type="entry name" value="G_PROTEIN_RECEP_F1_1"/>
    <property type="match status" value="1"/>
</dbReference>
<protein>
    <submittedName>
        <fullName evidence="12">Mas-related G-protein coupled receptor member H-like</fullName>
    </submittedName>
</protein>
<name>A0ABM3YNJ1_PANGU</name>
<feature type="transmembrane region" description="Helical" evidence="9">
    <location>
        <begin position="46"/>
        <end position="67"/>
    </location>
</feature>
<evidence type="ECO:0000256" key="6">
    <source>
        <dbReference type="ARBA" id="ARBA00023170"/>
    </source>
</evidence>
<keyword evidence="5 9" id="KW-0472">Membrane</keyword>
<keyword evidence="6 8" id="KW-0675">Receptor</keyword>
<evidence type="ECO:0000259" key="10">
    <source>
        <dbReference type="PROSITE" id="PS50262"/>
    </source>
</evidence>
<feature type="domain" description="G-protein coupled receptors family 1 profile" evidence="10">
    <location>
        <begin position="161"/>
        <end position="386"/>
    </location>
</feature>
<dbReference type="PANTHER" id="PTHR11334:SF69">
    <property type="entry name" value="G-PROTEIN COUPLED RECEPTORS FAMILY 1 PROFILE DOMAIN-CONTAINING PROTEIN"/>
    <property type="match status" value="1"/>
</dbReference>
<evidence type="ECO:0000256" key="3">
    <source>
        <dbReference type="ARBA" id="ARBA00022989"/>
    </source>
</evidence>
<comment type="similarity">
    <text evidence="8">Belongs to the G-protein coupled receptor 1 family.</text>
</comment>
<evidence type="ECO:0000256" key="4">
    <source>
        <dbReference type="ARBA" id="ARBA00023040"/>
    </source>
</evidence>
<feature type="transmembrane region" description="Helical" evidence="9">
    <location>
        <begin position="370"/>
        <end position="389"/>
    </location>
</feature>
<gene>
    <name evidence="12" type="primary">LOC117676539</name>
</gene>
<evidence type="ECO:0000256" key="8">
    <source>
        <dbReference type="RuleBase" id="RU000688"/>
    </source>
</evidence>
<dbReference type="RefSeq" id="XP_060537693.1">
    <property type="nucleotide sequence ID" value="XM_060681710.1"/>
</dbReference>
<evidence type="ECO:0000313" key="11">
    <source>
        <dbReference type="Proteomes" id="UP001652622"/>
    </source>
</evidence>
<dbReference type="PRINTS" id="PR00237">
    <property type="entry name" value="GPCRRHODOPSN"/>
</dbReference>
<feature type="transmembrane region" description="Helical" evidence="9">
    <location>
        <begin position="297"/>
        <end position="319"/>
    </location>
</feature>
<evidence type="ECO:0000256" key="9">
    <source>
        <dbReference type="SAM" id="Phobius"/>
    </source>
</evidence>
<dbReference type="Gene3D" id="1.20.1070.10">
    <property type="entry name" value="Rhodopsin 7-helix transmembrane proteins"/>
    <property type="match status" value="2"/>
</dbReference>
<keyword evidence="7 8" id="KW-0807">Transducer</keyword>
<comment type="subcellular location">
    <subcellularLocation>
        <location evidence="1">Membrane</location>
        <topology evidence="1">Multi-pass membrane protein</topology>
    </subcellularLocation>
</comment>
<dbReference type="PRINTS" id="PR02108">
    <property type="entry name" value="MRGPCRFAMILY"/>
</dbReference>
<evidence type="ECO:0000256" key="2">
    <source>
        <dbReference type="ARBA" id="ARBA00022692"/>
    </source>
</evidence>
<accession>A0ABM3YNJ1</accession>
<feature type="transmembrane region" description="Helical" evidence="9">
    <location>
        <begin position="331"/>
        <end position="350"/>
    </location>
</feature>
<dbReference type="GeneID" id="117676539"/>
<dbReference type="PANTHER" id="PTHR11334">
    <property type="entry name" value="MAS-RELATED G-PROTEIN COUPLED RECEPTOR"/>
    <property type="match status" value="1"/>
</dbReference>
<dbReference type="InterPro" id="IPR017452">
    <property type="entry name" value="GPCR_Rhodpsn_7TM"/>
</dbReference>
<dbReference type="InterPro" id="IPR000276">
    <property type="entry name" value="GPCR_Rhodpsn"/>
</dbReference>
<feature type="transmembrane region" description="Helical" evidence="9">
    <location>
        <begin position="264"/>
        <end position="291"/>
    </location>
</feature>
<keyword evidence="11" id="KW-1185">Reference proteome</keyword>
<keyword evidence="2 8" id="KW-0812">Transmembrane</keyword>
<keyword evidence="3 9" id="KW-1133">Transmembrane helix</keyword>
<keyword evidence="4 8" id="KW-0297">G-protein coupled receptor</keyword>
<feature type="transmembrane region" description="Helical" evidence="9">
    <location>
        <begin position="181"/>
        <end position="205"/>
    </location>
</feature>
<dbReference type="Proteomes" id="UP001652622">
    <property type="component" value="Unplaced"/>
</dbReference>
<dbReference type="PROSITE" id="PS50262">
    <property type="entry name" value="G_PROTEIN_RECEP_F1_2"/>
    <property type="match status" value="1"/>
</dbReference>
<proteinExistence type="inferred from homology"/>
<feature type="transmembrane region" description="Helical" evidence="9">
    <location>
        <begin position="79"/>
        <end position="103"/>
    </location>
</feature>
<evidence type="ECO:0000256" key="7">
    <source>
        <dbReference type="ARBA" id="ARBA00023224"/>
    </source>
</evidence>
<feature type="transmembrane region" description="Helical" evidence="9">
    <location>
        <begin position="142"/>
        <end position="169"/>
    </location>
</feature>
<evidence type="ECO:0000256" key="5">
    <source>
        <dbReference type="ARBA" id="ARBA00023136"/>
    </source>
</evidence>
<dbReference type="Pfam" id="PF00001">
    <property type="entry name" value="7tm_1"/>
    <property type="match status" value="1"/>
</dbReference>
<dbReference type="InterPro" id="IPR026234">
    <property type="entry name" value="MRGPCRFAMILY"/>
</dbReference>
<evidence type="ECO:0000256" key="1">
    <source>
        <dbReference type="ARBA" id="ARBA00004141"/>
    </source>
</evidence>
<feature type="transmembrane region" description="Helical" evidence="9">
    <location>
        <begin position="225"/>
        <end position="252"/>
    </location>
</feature>
<sequence length="429" mass="49447">MEYNTYDNLNSSLFDSEVKYNVYDNPNGTDFENFLIPIIPNFTETIIFNVILFTLCFLGLLGNRNVIWILGFHMKRNSFSLYILNLAVADSGVLMFKVLIQIFEILMLSLLNARMEYNISHNGTESFYNRTSLPEDQGTIPLGVFLMITITLLICLWGLVGNGGTIWLLGFHIKRNNFSTYFLNLSIADFGVLIGLSAIDVYWLIAKASHIEYGDPLKTLFRGLFLFMYSTGLCILTAISIDRCTAVFFPLWYRIHRSQKMSAIVCNIIWVFNFLFSSLHVTLLLTTGYYMLRFYQFLLNALILTPVMTISTLALSLKACSLSPHHKQGKLWITILLTLLFFLFFAFPMNAIQYLSLYYPQFDNPYVYEYAYICSSLNSTINPLIYFLVGRDKRRPSRMTIKLIFEKVFKEEESRGTELETSVTTKSDV</sequence>
<organism evidence="11 12">
    <name type="scientific">Pantherophis guttatus</name>
    <name type="common">Corn snake</name>
    <name type="synonym">Elaphe guttata</name>
    <dbReference type="NCBI Taxonomy" id="94885"/>
    <lineage>
        <taxon>Eukaryota</taxon>
        <taxon>Metazoa</taxon>
        <taxon>Chordata</taxon>
        <taxon>Craniata</taxon>
        <taxon>Vertebrata</taxon>
        <taxon>Euteleostomi</taxon>
        <taxon>Lepidosauria</taxon>
        <taxon>Squamata</taxon>
        <taxon>Bifurcata</taxon>
        <taxon>Unidentata</taxon>
        <taxon>Episquamata</taxon>
        <taxon>Toxicofera</taxon>
        <taxon>Serpentes</taxon>
        <taxon>Colubroidea</taxon>
        <taxon>Colubridae</taxon>
        <taxon>Colubrinae</taxon>
        <taxon>Pantherophis</taxon>
    </lineage>
</organism>
<dbReference type="SUPFAM" id="SSF81321">
    <property type="entry name" value="Family A G protein-coupled receptor-like"/>
    <property type="match status" value="2"/>
</dbReference>